<evidence type="ECO:0000313" key="13">
    <source>
        <dbReference type="Proteomes" id="UP000616769"/>
    </source>
</evidence>
<dbReference type="InterPro" id="IPR001810">
    <property type="entry name" value="F-box_dom"/>
</dbReference>
<sequence>MSKNQWEFLSSNIFELIVSNLNDLTDIRSCMLVCKKWFLLLNDDRCDVWRVFCQRNLSRNVLKSSVLSNLQSYKAKLRAYFYSWDSNECSRNIYIKPNGFTLHRNPVAQSTDAAKGKIGFNTGRHCWEVCWDGPLGTVAVVGIATKEASVQSQGYIALIGSNEFSWGWNLVENHLIHDGHCIGSYPRLKNAPRYQTGDKLRIILDCDSQTLAFERDYEFLGIAFYSLPRKTLYPAVSAVYGNTEISMVYLGYPLDG</sequence>
<keyword evidence="6" id="KW-0770">Synapse</keyword>
<keyword evidence="4" id="KW-0833">Ubl conjugation pathway</keyword>
<dbReference type="SUPFAM" id="SSF81383">
    <property type="entry name" value="F-box domain"/>
    <property type="match status" value="1"/>
</dbReference>
<evidence type="ECO:0000256" key="1">
    <source>
        <dbReference type="ARBA" id="ARBA00004906"/>
    </source>
</evidence>
<dbReference type="OMA" id="ATKRASM"/>
<reference evidence="9" key="3">
    <citation type="submission" date="2020-01" db="EMBL/GenBank/DDBJ databases">
        <authorList>
            <person name="Korhonen P.K.K."/>
            <person name="Guangxu M.G."/>
            <person name="Wang T.W."/>
            <person name="Stroehlein A.J.S."/>
            <person name="Young N.D."/>
            <person name="Ang C.-S.A."/>
            <person name="Fernando D.W.F."/>
            <person name="Lu H.L."/>
            <person name="Taylor S.T."/>
            <person name="Ehtesham M.E.M."/>
            <person name="Najaraj S.H.N."/>
            <person name="Harsha G.H.G."/>
            <person name="Madugundu A.M."/>
            <person name="Renuse S.R."/>
            <person name="Holt D.H."/>
            <person name="Pandey A.P."/>
            <person name="Papenfuss A.P."/>
            <person name="Gasser R.B.G."/>
            <person name="Fischer K.F."/>
        </authorList>
    </citation>
    <scope>NUCLEOTIDE SEQUENCE</scope>
    <source>
        <strain evidence="9">SSS_KF_BRIS2020</strain>
    </source>
</reference>
<comment type="subcellular location">
    <subcellularLocation>
        <location evidence="7">Synapse</location>
    </subcellularLocation>
</comment>
<dbReference type="InterPro" id="IPR001870">
    <property type="entry name" value="B30.2/SPRY"/>
</dbReference>
<dbReference type="PROSITE" id="PS50188">
    <property type="entry name" value="B302_SPRY"/>
    <property type="match status" value="1"/>
</dbReference>
<evidence type="ECO:0000256" key="5">
    <source>
        <dbReference type="ARBA" id="ARBA00022902"/>
    </source>
</evidence>
<dbReference type="GO" id="GO:0060386">
    <property type="term" value="P:synapse assembly involved in innervation"/>
    <property type="evidence" value="ECO:0007669"/>
    <property type="project" value="TreeGrafter"/>
</dbReference>
<dbReference type="EMBL" id="WVUK01000055">
    <property type="protein sequence ID" value="KAF7493674.1"/>
    <property type="molecule type" value="Genomic_DNA"/>
</dbReference>
<dbReference type="Proteomes" id="UP000616769">
    <property type="component" value="Unassembled WGS sequence"/>
</dbReference>
<dbReference type="Pfam" id="PF00622">
    <property type="entry name" value="SPRY"/>
    <property type="match status" value="1"/>
</dbReference>
<dbReference type="InterPro" id="IPR050672">
    <property type="entry name" value="FBXO45-Fsn/SPSB_families"/>
</dbReference>
<protein>
    <recommendedName>
        <fullName evidence="3">F-box/SPRY domain-containing protein 1</fullName>
    </recommendedName>
</protein>
<evidence type="ECO:0000313" key="11">
    <source>
        <dbReference type="EnsemblMetazoa" id="KAF7493674.1"/>
    </source>
</evidence>
<dbReference type="InterPro" id="IPR013320">
    <property type="entry name" value="ConA-like_dom_sf"/>
</dbReference>
<dbReference type="Proteomes" id="UP000070412">
    <property type="component" value="Unassembled WGS sequence"/>
</dbReference>
<dbReference type="InterPro" id="IPR003877">
    <property type="entry name" value="SPRY_dom"/>
</dbReference>
<evidence type="ECO:0000313" key="12">
    <source>
        <dbReference type="Proteomes" id="UP000070412"/>
    </source>
</evidence>
<dbReference type="PANTHER" id="PTHR12245">
    <property type="entry name" value="SPRY DOMAIN CONTAINING SOCS BOX PROTEIN"/>
    <property type="match status" value="1"/>
</dbReference>
<dbReference type="FunFam" id="2.60.120.920:FF:000017">
    <property type="entry name" value="F-box/SPRY domain-containing protein 1"/>
    <property type="match status" value="1"/>
</dbReference>
<dbReference type="EnsemblMetazoa" id="SSS_3976s_mrna">
    <property type="protein sequence ID" value="KAF7493674.1"/>
    <property type="gene ID" value="SSS_3976"/>
</dbReference>
<evidence type="ECO:0000259" key="8">
    <source>
        <dbReference type="PROSITE" id="PS50188"/>
    </source>
</evidence>
<dbReference type="PANTHER" id="PTHR12245:SF7">
    <property type="entry name" value="F-BOX_SPRY DOMAIN-CONTAINING PROTEIN 1"/>
    <property type="match status" value="1"/>
</dbReference>
<keyword evidence="5" id="KW-0524">Neurogenesis</keyword>
<dbReference type="Pfam" id="PF12937">
    <property type="entry name" value="F-box-like"/>
    <property type="match status" value="1"/>
</dbReference>
<organism evidence="10 13">
    <name type="scientific">Sarcoptes scabiei</name>
    <name type="common">Itch mite</name>
    <name type="synonym">Acarus scabiei</name>
    <dbReference type="NCBI Taxonomy" id="52283"/>
    <lineage>
        <taxon>Eukaryota</taxon>
        <taxon>Metazoa</taxon>
        <taxon>Ecdysozoa</taxon>
        <taxon>Arthropoda</taxon>
        <taxon>Chelicerata</taxon>
        <taxon>Arachnida</taxon>
        <taxon>Acari</taxon>
        <taxon>Acariformes</taxon>
        <taxon>Sarcoptiformes</taxon>
        <taxon>Astigmata</taxon>
        <taxon>Psoroptidia</taxon>
        <taxon>Sarcoptoidea</taxon>
        <taxon>Sarcoptidae</taxon>
        <taxon>Sarcoptinae</taxon>
        <taxon>Sarcoptes</taxon>
    </lineage>
</organism>
<dbReference type="GO" id="GO:0045202">
    <property type="term" value="C:synapse"/>
    <property type="evidence" value="ECO:0007669"/>
    <property type="project" value="UniProtKB-SubCell"/>
</dbReference>
<dbReference type="Gene3D" id="2.60.120.920">
    <property type="match status" value="1"/>
</dbReference>
<gene>
    <name evidence="10" type="ORF">QR98_0048120</name>
    <name evidence="9" type="ORF">SSS_3976</name>
</gene>
<keyword evidence="12" id="KW-1185">Reference proteome</keyword>
<reference evidence="10 13" key="1">
    <citation type="journal article" date="2015" name="Parasit. Vectors">
        <title>Draft genome of the scabies mite.</title>
        <authorList>
            <person name="Rider S.D.Jr."/>
            <person name="Morgan M.S."/>
            <person name="Arlian L.G."/>
        </authorList>
    </citation>
    <scope>NUCLEOTIDE SEQUENCE [LARGE SCALE GENOMIC DNA]</scope>
    <source>
        <strain evidence="10">Arlian Lab</strain>
    </source>
</reference>
<proteinExistence type="inferred from homology"/>
<dbReference type="OrthoDB" id="2398163at2759"/>
<evidence type="ECO:0000313" key="10">
    <source>
        <dbReference type="EMBL" id="KPM06338.1"/>
    </source>
</evidence>
<dbReference type="SUPFAM" id="SSF49899">
    <property type="entry name" value="Concanavalin A-like lectins/glucanases"/>
    <property type="match status" value="1"/>
</dbReference>
<dbReference type="AlphaFoldDB" id="A0A132A5U2"/>
<comment type="pathway">
    <text evidence="1">Protein modification; protein ubiquitination.</text>
</comment>
<dbReference type="InterPro" id="IPR036047">
    <property type="entry name" value="F-box-like_dom_sf"/>
</dbReference>
<comment type="similarity">
    <text evidence="2">Belongs to the FBXO45/Fsn family.</text>
</comment>
<accession>A0A132A5U2</accession>
<name>A0A132A5U2_SARSC</name>
<dbReference type="GO" id="GO:0051961">
    <property type="term" value="P:negative regulation of nervous system development"/>
    <property type="evidence" value="ECO:0007669"/>
    <property type="project" value="UniProtKB-ARBA"/>
</dbReference>
<dbReference type="GO" id="GO:0043161">
    <property type="term" value="P:proteasome-mediated ubiquitin-dependent protein catabolic process"/>
    <property type="evidence" value="ECO:0007669"/>
    <property type="project" value="TreeGrafter"/>
</dbReference>
<reference evidence="12" key="2">
    <citation type="journal article" date="2020" name="PLoS Negl. Trop. Dis.">
        <title>High-quality nuclear genome for Sarcoptes scabiei-A critical resource for a neglected parasite.</title>
        <authorList>
            <person name="Korhonen P.K."/>
            <person name="Gasser R.B."/>
            <person name="Ma G."/>
            <person name="Wang T."/>
            <person name="Stroehlein A.J."/>
            <person name="Young N.D."/>
            <person name="Ang C.S."/>
            <person name="Fernando D.D."/>
            <person name="Lu H.C."/>
            <person name="Taylor S."/>
            <person name="Reynolds S.L."/>
            <person name="Mofiz E."/>
            <person name="Najaraj S.H."/>
            <person name="Gowda H."/>
            <person name="Madugundu A."/>
            <person name="Renuse S."/>
            <person name="Holt D."/>
            <person name="Pandey A."/>
            <person name="Papenfuss A.T."/>
            <person name="Fischer K."/>
        </authorList>
    </citation>
    <scope>NUCLEOTIDE SEQUENCE [LARGE SCALE GENOMIC DNA]</scope>
</reference>
<reference evidence="11" key="4">
    <citation type="submission" date="2022-06" db="UniProtKB">
        <authorList>
            <consortium name="EnsemblMetazoa"/>
        </authorList>
    </citation>
    <scope>IDENTIFICATION</scope>
</reference>
<dbReference type="VEuPathDB" id="VectorBase:SSCA000643"/>
<evidence type="ECO:0000256" key="6">
    <source>
        <dbReference type="ARBA" id="ARBA00023018"/>
    </source>
</evidence>
<evidence type="ECO:0000256" key="4">
    <source>
        <dbReference type="ARBA" id="ARBA00022786"/>
    </source>
</evidence>
<feature type="domain" description="B30.2/SPRY" evidence="8">
    <location>
        <begin position="62"/>
        <end position="254"/>
    </location>
</feature>
<dbReference type="SMART" id="SM00449">
    <property type="entry name" value="SPRY"/>
    <property type="match status" value="1"/>
</dbReference>
<evidence type="ECO:0000256" key="3">
    <source>
        <dbReference type="ARBA" id="ARBA00016614"/>
    </source>
</evidence>
<evidence type="ECO:0000313" key="9">
    <source>
        <dbReference type="EMBL" id="KAF7493674.1"/>
    </source>
</evidence>
<evidence type="ECO:0000256" key="7">
    <source>
        <dbReference type="ARBA" id="ARBA00034103"/>
    </source>
</evidence>
<dbReference type="EMBL" id="JXLN01010800">
    <property type="protein sequence ID" value="KPM06338.1"/>
    <property type="molecule type" value="Genomic_DNA"/>
</dbReference>
<evidence type="ECO:0000256" key="2">
    <source>
        <dbReference type="ARBA" id="ARBA00007328"/>
    </source>
</evidence>
<dbReference type="InterPro" id="IPR043136">
    <property type="entry name" value="B30.2/SPRY_sf"/>
</dbReference>
<dbReference type="GO" id="GO:0019005">
    <property type="term" value="C:SCF ubiquitin ligase complex"/>
    <property type="evidence" value="ECO:0007669"/>
    <property type="project" value="TreeGrafter"/>
</dbReference>